<dbReference type="InterPro" id="IPR006558">
    <property type="entry name" value="LamG-like"/>
</dbReference>
<evidence type="ECO:0000313" key="6">
    <source>
        <dbReference type="Proteomes" id="UP000663852"/>
    </source>
</evidence>
<evidence type="ECO:0000256" key="2">
    <source>
        <dbReference type="ARBA" id="ARBA00023157"/>
    </source>
</evidence>
<name>A0A815SS85_ADIRI</name>
<dbReference type="Pfam" id="PF13385">
    <property type="entry name" value="Laminin_G_3"/>
    <property type="match status" value="2"/>
</dbReference>
<dbReference type="InterPro" id="IPR013320">
    <property type="entry name" value="ConA-like_dom_sf"/>
</dbReference>
<dbReference type="PANTHER" id="PTHR42535:SF2">
    <property type="entry name" value="CHROMOSOME UNDETERMINED SCAFFOLD_146, WHOLE GENOME SHOTGUN SEQUENCE"/>
    <property type="match status" value="1"/>
</dbReference>
<keyword evidence="3" id="KW-1133">Transmembrane helix</keyword>
<evidence type="ECO:0000256" key="3">
    <source>
        <dbReference type="SAM" id="Phobius"/>
    </source>
</evidence>
<feature type="transmembrane region" description="Helical" evidence="3">
    <location>
        <begin position="6"/>
        <end position="29"/>
    </location>
</feature>
<keyword evidence="1" id="KW-0732">Signal</keyword>
<reference evidence="5" key="1">
    <citation type="submission" date="2021-02" db="EMBL/GenBank/DDBJ databases">
        <authorList>
            <person name="Nowell W R."/>
        </authorList>
    </citation>
    <scope>NUCLEOTIDE SEQUENCE</scope>
</reference>
<dbReference type="Proteomes" id="UP000663852">
    <property type="component" value="Unassembled WGS sequence"/>
</dbReference>
<dbReference type="SUPFAM" id="SSF49899">
    <property type="entry name" value="Concanavalin A-like lectins/glucanases"/>
    <property type="match status" value="2"/>
</dbReference>
<proteinExistence type="predicted"/>
<evidence type="ECO:0000256" key="1">
    <source>
        <dbReference type="ARBA" id="ARBA00022729"/>
    </source>
</evidence>
<keyword evidence="2" id="KW-1015">Disulfide bond</keyword>
<dbReference type="PANTHER" id="PTHR42535">
    <property type="entry name" value="OOKINETE PROTEIN, PUTATIVE-RELATED"/>
    <property type="match status" value="1"/>
</dbReference>
<evidence type="ECO:0000313" key="5">
    <source>
        <dbReference type="EMBL" id="CAF1494605.1"/>
    </source>
</evidence>
<dbReference type="SMART" id="SM00560">
    <property type="entry name" value="LamGL"/>
    <property type="match status" value="1"/>
</dbReference>
<gene>
    <name evidence="5" type="ORF">EDS130_LOCUS42235</name>
</gene>
<feature type="domain" description="LamG-like jellyroll fold" evidence="4">
    <location>
        <begin position="117"/>
        <end position="253"/>
    </location>
</feature>
<evidence type="ECO:0000259" key="4">
    <source>
        <dbReference type="SMART" id="SM00560"/>
    </source>
</evidence>
<accession>A0A815SS85</accession>
<dbReference type="AlphaFoldDB" id="A0A815SS85"/>
<organism evidence="5 6">
    <name type="scientific">Adineta ricciae</name>
    <name type="common">Rotifer</name>
    <dbReference type="NCBI Taxonomy" id="249248"/>
    <lineage>
        <taxon>Eukaryota</taxon>
        <taxon>Metazoa</taxon>
        <taxon>Spiralia</taxon>
        <taxon>Gnathifera</taxon>
        <taxon>Rotifera</taxon>
        <taxon>Eurotatoria</taxon>
        <taxon>Bdelloidea</taxon>
        <taxon>Adinetida</taxon>
        <taxon>Adinetidae</taxon>
        <taxon>Adineta</taxon>
    </lineage>
</organism>
<dbReference type="Gene3D" id="2.60.120.200">
    <property type="match status" value="2"/>
</dbReference>
<protein>
    <recommendedName>
        <fullName evidence="4">LamG-like jellyroll fold domain-containing protein</fullName>
    </recommendedName>
</protein>
<comment type="caution">
    <text evidence="5">The sequence shown here is derived from an EMBL/GenBank/DDBJ whole genome shotgun (WGS) entry which is preliminary data.</text>
</comment>
<sequence>MHATYLVIGLIIGGLCSGIILTTMITLVVRDKQIKAMKESETTLVSTIGTTTTAVLKVPIYWTFDNNLQDLYNNFNGIGNNGPTYKSSTYNRIGTCLQFNQSSVTVNNPPLFNLANISFTFEMWLYGDSFYYNSSYTDNYILDQFDQNVTDHFFHLIIRNQRVQFGFGNDDLTSSKTLIANRWYHLAVVYDYSTRSQMIYINGYLDVSRSGAGPYLGSSGDFTIGTGVINSPNNYFSGCLDSIQYYPWIRNTSTILSDATRVAHLTFDSGTLLDSGPLSINGTGLNYTYTSMGRVNQAISFPVLSSYIQITGLTRLGTNAWSYTVSIWIYPTNSSGGTIMHLSSRVDGAQTNAWCLPIMGLSSSGQIAINSWNATNVPITGSIVPLFSWTHVAATYSLNNGERLYVNGSQYGSSSAPFSFQAGSIPMTLTIGSSLLGLGVCNTARMCVPSSRQLIDSALVTQQRTRTLFTRAPSEPTAVSAPLPSNTPPLSGLVTGIESTISGLHGGVTFAFTFDE</sequence>
<dbReference type="EMBL" id="CAJNOJ010000603">
    <property type="protein sequence ID" value="CAF1494605.1"/>
    <property type="molecule type" value="Genomic_DNA"/>
</dbReference>
<keyword evidence="3" id="KW-0472">Membrane</keyword>
<keyword evidence="3" id="KW-0812">Transmembrane</keyword>